<protein>
    <recommendedName>
        <fullName evidence="4">SGNH/GDSL hydrolase family protein</fullName>
    </recommendedName>
</protein>
<feature type="signal peptide" evidence="1">
    <location>
        <begin position="1"/>
        <end position="28"/>
    </location>
</feature>
<keyword evidence="1" id="KW-0732">Signal</keyword>
<feature type="chain" id="PRO_5040952939" description="SGNH/GDSL hydrolase family protein" evidence="1">
    <location>
        <begin position="29"/>
        <end position="457"/>
    </location>
</feature>
<evidence type="ECO:0008006" key="4">
    <source>
        <dbReference type="Google" id="ProtNLM"/>
    </source>
</evidence>
<dbReference type="PROSITE" id="PS51257">
    <property type="entry name" value="PROKAR_LIPOPROTEIN"/>
    <property type="match status" value="1"/>
</dbReference>
<dbReference type="Proteomes" id="UP001155010">
    <property type="component" value="Unassembled WGS sequence"/>
</dbReference>
<name>A0A9X2U902_9BACT</name>
<dbReference type="Gene3D" id="3.40.50.1110">
    <property type="entry name" value="SGNH hydrolase"/>
    <property type="match status" value="2"/>
</dbReference>
<sequence>MMTASRIRPRLSAGVFLLLALTLPLVSGCDDESLTAPEVQNDRFNSYVALGNSITAGFQADGINQTLQQQSYAVRLADQMNTPFGIPALQDPGCPPPLANIFPPERTVPLEEITPPGCALRSSPTPTQLNNVAVPGAWIQDALTNSAAAGAHPNELTSFILGGKTQVEAAMEANPSFATVWLGNNDVLRAALAGDPSLSTSVSNFSSRYTRVLDSLEAAGADDGALASVANVTLIPNLSPGQAYATAESQINQLGQQRAANDGDPNTNWGSYSVAASCASGPSATQSRISFRYGFEGLFTLALSGQDVELDCTDDRPLAEIYGQGTLDQVGIGTLGGLSVLTASETQQLVGRLQAYNTFLQLEADDRDWAYVDVNAALGALYNAGTETPNDPSDDLVPKFPNLAPDQPTFGQFFSEDGVHPSSATHQVVTNLFVEAINNQYDDVSLQTIDAPDVPGS</sequence>
<reference evidence="2" key="1">
    <citation type="submission" date="2022-08" db="EMBL/GenBank/DDBJ databases">
        <title>Genomic Encyclopedia of Type Strains, Phase V (KMG-V): Genome sequencing to study the core and pangenomes of soil and plant-associated prokaryotes.</title>
        <authorList>
            <person name="Whitman W."/>
        </authorList>
    </citation>
    <scope>NUCLEOTIDE SEQUENCE</scope>
    <source>
        <strain evidence="2">SP2017</strain>
    </source>
</reference>
<gene>
    <name evidence="2" type="ORF">GGP83_001899</name>
</gene>
<dbReference type="SUPFAM" id="SSF52266">
    <property type="entry name" value="SGNH hydrolase"/>
    <property type="match status" value="1"/>
</dbReference>
<dbReference type="GO" id="GO:0016788">
    <property type="term" value="F:hydrolase activity, acting on ester bonds"/>
    <property type="evidence" value="ECO:0007669"/>
    <property type="project" value="InterPro"/>
</dbReference>
<dbReference type="AlphaFoldDB" id="A0A9X2U902"/>
<evidence type="ECO:0000313" key="3">
    <source>
        <dbReference type="Proteomes" id="UP001155010"/>
    </source>
</evidence>
<evidence type="ECO:0000256" key="1">
    <source>
        <dbReference type="SAM" id="SignalP"/>
    </source>
</evidence>
<comment type="caution">
    <text evidence="2">The sequence shown here is derived from an EMBL/GenBank/DDBJ whole genome shotgun (WGS) entry which is preliminary data.</text>
</comment>
<proteinExistence type="predicted"/>
<accession>A0A9X2U902</accession>
<dbReference type="RefSeq" id="WP_259081949.1">
    <property type="nucleotide sequence ID" value="NZ_JANTZK010000010.1"/>
</dbReference>
<organism evidence="2 3">
    <name type="scientific">Salinibacter ruber</name>
    <dbReference type="NCBI Taxonomy" id="146919"/>
    <lineage>
        <taxon>Bacteria</taxon>
        <taxon>Pseudomonadati</taxon>
        <taxon>Rhodothermota</taxon>
        <taxon>Rhodothermia</taxon>
        <taxon>Rhodothermales</taxon>
        <taxon>Salinibacteraceae</taxon>
        <taxon>Salinibacter</taxon>
    </lineage>
</organism>
<dbReference type="EMBL" id="JANUBB010000007">
    <property type="protein sequence ID" value="MCS3951943.1"/>
    <property type="molecule type" value="Genomic_DNA"/>
</dbReference>
<evidence type="ECO:0000313" key="2">
    <source>
        <dbReference type="EMBL" id="MCS3951943.1"/>
    </source>
</evidence>
<dbReference type="InterPro" id="IPR001087">
    <property type="entry name" value="GDSL"/>
</dbReference>
<dbReference type="InterPro" id="IPR036514">
    <property type="entry name" value="SGNH_hydro_sf"/>
</dbReference>
<dbReference type="Pfam" id="PF00657">
    <property type="entry name" value="Lipase_GDSL"/>
    <property type="match status" value="1"/>
</dbReference>